<organism evidence="5 6">
    <name type="scientific">Novosphingobium guangzhouense</name>
    <dbReference type="NCBI Taxonomy" id="1850347"/>
    <lineage>
        <taxon>Bacteria</taxon>
        <taxon>Pseudomonadati</taxon>
        <taxon>Pseudomonadota</taxon>
        <taxon>Alphaproteobacteria</taxon>
        <taxon>Sphingomonadales</taxon>
        <taxon>Sphingomonadaceae</taxon>
        <taxon>Novosphingobium</taxon>
    </lineage>
</organism>
<keyword evidence="2" id="KW-0238">DNA-binding</keyword>
<dbReference type="Pfam" id="PF01638">
    <property type="entry name" value="HxlR"/>
    <property type="match status" value="1"/>
</dbReference>
<evidence type="ECO:0000256" key="2">
    <source>
        <dbReference type="ARBA" id="ARBA00023125"/>
    </source>
</evidence>
<protein>
    <submittedName>
        <fullName evidence="5">Transcriptional regulator</fullName>
    </submittedName>
</protein>
<feature type="domain" description="HTH hxlR-type" evidence="4">
    <location>
        <begin position="30"/>
        <end position="128"/>
    </location>
</feature>
<reference evidence="5 6" key="1">
    <citation type="submission" date="2016-05" db="EMBL/GenBank/DDBJ databases">
        <title>Complete genome sequence of Novosphingobium guangzhouense SA925(T).</title>
        <authorList>
            <person name="Sha S."/>
        </authorList>
    </citation>
    <scope>NUCLEOTIDE SEQUENCE [LARGE SCALE GENOMIC DNA]</scope>
    <source>
        <strain evidence="5 6">SA925</strain>
    </source>
</reference>
<dbReference type="Proteomes" id="UP000236327">
    <property type="component" value="Unassembled WGS sequence"/>
</dbReference>
<dbReference type="Gene3D" id="1.10.10.10">
    <property type="entry name" value="Winged helix-like DNA-binding domain superfamily/Winged helix DNA-binding domain"/>
    <property type="match status" value="1"/>
</dbReference>
<keyword evidence="1" id="KW-0805">Transcription regulation</keyword>
<evidence type="ECO:0000313" key="6">
    <source>
        <dbReference type="Proteomes" id="UP000236327"/>
    </source>
</evidence>
<gene>
    <name evidence="5" type="ORF">A8V01_03725</name>
</gene>
<dbReference type="SUPFAM" id="SSF46785">
    <property type="entry name" value="Winged helix' DNA-binding domain"/>
    <property type="match status" value="1"/>
</dbReference>
<evidence type="ECO:0000256" key="3">
    <source>
        <dbReference type="ARBA" id="ARBA00023163"/>
    </source>
</evidence>
<dbReference type="GO" id="GO:0006355">
    <property type="term" value="P:regulation of DNA-templated transcription"/>
    <property type="evidence" value="ECO:0007669"/>
    <property type="project" value="UniProtKB-ARBA"/>
</dbReference>
<dbReference type="CDD" id="cd00090">
    <property type="entry name" value="HTH_ARSR"/>
    <property type="match status" value="1"/>
</dbReference>
<dbReference type="InterPro" id="IPR036390">
    <property type="entry name" value="WH_DNA-bd_sf"/>
</dbReference>
<evidence type="ECO:0000313" key="5">
    <source>
        <dbReference type="EMBL" id="PNU04960.1"/>
    </source>
</evidence>
<name>A0A2K2G1N8_9SPHN</name>
<dbReference type="PANTHER" id="PTHR33204:SF18">
    <property type="entry name" value="TRANSCRIPTIONAL REGULATORY PROTEIN"/>
    <property type="match status" value="1"/>
</dbReference>
<keyword evidence="3" id="KW-0804">Transcription</keyword>
<comment type="caution">
    <text evidence="5">The sequence shown here is derived from an EMBL/GenBank/DDBJ whole genome shotgun (WGS) entry which is preliminary data.</text>
</comment>
<dbReference type="AlphaFoldDB" id="A0A2K2G1N8"/>
<dbReference type="PROSITE" id="PS51118">
    <property type="entry name" value="HTH_HXLR"/>
    <property type="match status" value="1"/>
</dbReference>
<accession>A0A2K2G1N8</accession>
<dbReference type="InterPro" id="IPR036388">
    <property type="entry name" value="WH-like_DNA-bd_sf"/>
</dbReference>
<sequence length="239" mass="26671">MKLQNETMRSEIATDGVKSRIHGRWYGDACGAAFAMELIGERWSLPIIREMMLGPRRFSEIRAELPGLSAKTLTERLESLERTGIVRRETLPPPASVQVYRLTQWGLALEPVMQELGRWAVRSTLHDPTLPITPVSLMLSLRTMIHPERMGDMALTVGFDVAAAKFTGRLEGGQLVIHPARDGDPQPDLVFAAESGFPFLAVFYGKWPREEVAALRIEGDAMLVQRFVDLFSLPPKCAS</sequence>
<keyword evidence="6" id="KW-1185">Reference proteome</keyword>
<evidence type="ECO:0000256" key="1">
    <source>
        <dbReference type="ARBA" id="ARBA00023015"/>
    </source>
</evidence>
<dbReference type="PANTHER" id="PTHR33204">
    <property type="entry name" value="TRANSCRIPTIONAL REGULATOR, MARR FAMILY"/>
    <property type="match status" value="1"/>
</dbReference>
<dbReference type="GO" id="GO:0003677">
    <property type="term" value="F:DNA binding"/>
    <property type="evidence" value="ECO:0007669"/>
    <property type="project" value="UniProtKB-KW"/>
</dbReference>
<dbReference type="EMBL" id="LYMM01000029">
    <property type="protein sequence ID" value="PNU04960.1"/>
    <property type="molecule type" value="Genomic_DNA"/>
</dbReference>
<evidence type="ECO:0000259" key="4">
    <source>
        <dbReference type="PROSITE" id="PS51118"/>
    </source>
</evidence>
<proteinExistence type="predicted"/>
<dbReference type="InterPro" id="IPR011991">
    <property type="entry name" value="ArsR-like_HTH"/>
</dbReference>
<dbReference type="InterPro" id="IPR002577">
    <property type="entry name" value="HTH_HxlR"/>
</dbReference>